<proteinExistence type="predicted"/>
<organism evidence="1 2">
    <name type="scientific">Amycolatopsis heterodermiae</name>
    <dbReference type="NCBI Taxonomy" id="3110235"/>
    <lineage>
        <taxon>Bacteria</taxon>
        <taxon>Bacillati</taxon>
        <taxon>Actinomycetota</taxon>
        <taxon>Actinomycetes</taxon>
        <taxon>Pseudonocardiales</taxon>
        <taxon>Pseudonocardiaceae</taxon>
        <taxon>Amycolatopsis</taxon>
    </lineage>
</organism>
<protein>
    <submittedName>
        <fullName evidence="1">Uncharacterized protein</fullName>
    </submittedName>
</protein>
<evidence type="ECO:0000313" key="2">
    <source>
        <dbReference type="Proteomes" id="UP001304298"/>
    </source>
</evidence>
<dbReference type="EMBL" id="JAYFSI010000006">
    <property type="protein sequence ID" value="MEA5363004.1"/>
    <property type="molecule type" value="Genomic_DNA"/>
</dbReference>
<dbReference type="RefSeq" id="WP_323330760.1">
    <property type="nucleotide sequence ID" value="NZ_JAYFSI010000006.1"/>
</dbReference>
<dbReference type="Proteomes" id="UP001304298">
    <property type="component" value="Unassembled WGS sequence"/>
</dbReference>
<gene>
    <name evidence="1" type="ORF">VA596_25970</name>
</gene>
<reference evidence="1 2" key="1">
    <citation type="submission" date="2023-12" db="EMBL/GenBank/DDBJ databases">
        <title>Amycolatopsis sp. V23-08.</title>
        <authorList>
            <person name="Somphong A."/>
        </authorList>
    </citation>
    <scope>NUCLEOTIDE SEQUENCE [LARGE SCALE GENOMIC DNA]</scope>
    <source>
        <strain evidence="1 2">V23-08</strain>
    </source>
</reference>
<evidence type="ECO:0000313" key="1">
    <source>
        <dbReference type="EMBL" id="MEA5363004.1"/>
    </source>
</evidence>
<accession>A0ABU5RBJ8</accession>
<name>A0ABU5RBJ8_9PSEU</name>
<keyword evidence="2" id="KW-1185">Reference proteome</keyword>
<comment type="caution">
    <text evidence="1">The sequence shown here is derived from an EMBL/GenBank/DDBJ whole genome shotgun (WGS) entry which is preliminary data.</text>
</comment>
<sequence>MTPGVEIDAAVLATLVTALPQVAALHDGHFGEIATLLPGRRVPGVRIRPGEITIGVTGRYPATVAEIDAAVRVAIGPADRPVHVHVGDIAAPTATLVAAVVQEFP</sequence>